<dbReference type="InterPro" id="IPR020845">
    <property type="entry name" value="AMP-binding_CS"/>
</dbReference>
<dbReference type="InterPro" id="IPR045851">
    <property type="entry name" value="AMP-bd_C_sf"/>
</dbReference>
<keyword evidence="7" id="KW-0276">Fatty acid metabolism</keyword>
<dbReference type="InterPro" id="IPR025110">
    <property type="entry name" value="AMP-bd_C"/>
</dbReference>
<feature type="domain" description="AMP-binding enzyme C-terminal" evidence="16">
    <location>
        <begin position="467"/>
        <end position="541"/>
    </location>
</feature>
<comment type="caution">
    <text evidence="17">The sequence shown here is derived from an EMBL/GenBank/DDBJ whole genome shotgun (WGS) entry which is preliminary data.</text>
</comment>
<dbReference type="Pfam" id="PF00501">
    <property type="entry name" value="AMP-binding"/>
    <property type="match status" value="1"/>
</dbReference>
<keyword evidence="11" id="KW-0472">Membrane</keyword>
<dbReference type="GO" id="GO:0005524">
    <property type="term" value="F:ATP binding"/>
    <property type="evidence" value="ECO:0007669"/>
    <property type="project" value="UniProtKB-KW"/>
</dbReference>
<evidence type="ECO:0000256" key="13">
    <source>
        <dbReference type="ARBA" id="ARBA00039545"/>
    </source>
</evidence>
<evidence type="ECO:0000256" key="3">
    <source>
        <dbReference type="ARBA" id="ARBA00005005"/>
    </source>
</evidence>
<proteinExistence type="inferred from homology"/>
<evidence type="ECO:0000256" key="4">
    <source>
        <dbReference type="ARBA" id="ARBA00006432"/>
    </source>
</evidence>
<evidence type="ECO:0000256" key="7">
    <source>
        <dbReference type="ARBA" id="ARBA00022832"/>
    </source>
</evidence>
<evidence type="ECO:0000256" key="5">
    <source>
        <dbReference type="ARBA" id="ARBA00022598"/>
    </source>
</evidence>
<keyword evidence="5" id="KW-0436">Ligase</keyword>
<dbReference type="EMBL" id="QGTJ01000003">
    <property type="protein sequence ID" value="PWV63223.1"/>
    <property type="molecule type" value="Genomic_DNA"/>
</dbReference>
<feature type="domain" description="AMP-dependent synthetase/ligase" evidence="15">
    <location>
        <begin position="29"/>
        <end position="416"/>
    </location>
</feature>
<evidence type="ECO:0000256" key="11">
    <source>
        <dbReference type="ARBA" id="ARBA00023136"/>
    </source>
</evidence>
<comment type="cofactor">
    <cofactor evidence="1">
        <name>Mg(2+)</name>
        <dbReference type="ChEBI" id="CHEBI:18420"/>
    </cofactor>
</comment>
<dbReference type="AlphaFoldDB" id="A0A317N1Q6"/>
<evidence type="ECO:0000259" key="15">
    <source>
        <dbReference type="Pfam" id="PF00501"/>
    </source>
</evidence>
<dbReference type="PANTHER" id="PTHR43767:SF8">
    <property type="entry name" value="LONG-CHAIN-FATTY-ACID--COA LIGASE"/>
    <property type="match status" value="1"/>
</dbReference>
<evidence type="ECO:0000256" key="1">
    <source>
        <dbReference type="ARBA" id="ARBA00001946"/>
    </source>
</evidence>
<organism evidence="17 18">
    <name type="scientific">Plasticicumulans acidivorans</name>
    <dbReference type="NCBI Taxonomy" id="886464"/>
    <lineage>
        <taxon>Bacteria</taxon>
        <taxon>Pseudomonadati</taxon>
        <taxon>Pseudomonadota</taxon>
        <taxon>Gammaproteobacteria</taxon>
        <taxon>Candidatus Competibacteraceae</taxon>
        <taxon>Plasticicumulans</taxon>
    </lineage>
</organism>
<comment type="pathway">
    <text evidence="3">Lipid metabolism; fatty acid beta-oxidation.</text>
</comment>
<dbReference type="RefSeq" id="WP_110017733.1">
    <property type="nucleotide sequence ID" value="NZ_QGTJ01000003.1"/>
</dbReference>
<keyword evidence="8" id="KW-0067">ATP-binding</keyword>
<evidence type="ECO:0000256" key="14">
    <source>
        <dbReference type="ARBA" id="ARBA00042773"/>
    </source>
</evidence>
<dbReference type="GO" id="GO:0004467">
    <property type="term" value="F:long-chain fatty acid-CoA ligase activity"/>
    <property type="evidence" value="ECO:0007669"/>
    <property type="project" value="UniProtKB-EC"/>
</dbReference>
<dbReference type="Gene3D" id="3.30.300.30">
    <property type="match status" value="1"/>
</dbReference>
<dbReference type="GO" id="GO:0016020">
    <property type="term" value="C:membrane"/>
    <property type="evidence" value="ECO:0007669"/>
    <property type="project" value="UniProtKB-SubCell"/>
</dbReference>
<dbReference type="OrthoDB" id="9803968at2"/>
<dbReference type="FunFam" id="3.30.300.30:FF:000006">
    <property type="entry name" value="Long-chain-fatty-acid--CoA ligase FadD"/>
    <property type="match status" value="1"/>
</dbReference>
<protein>
    <recommendedName>
        <fullName evidence="13">Long-chain-fatty-acid--CoA ligase</fullName>
        <ecNumber evidence="12">6.2.1.3</ecNumber>
    </recommendedName>
    <alternativeName>
        <fullName evidence="14">Long-chain acyl-CoA synthetase</fullName>
    </alternativeName>
</protein>
<reference evidence="17 18" key="1">
    <citation type="submission" date="2018-05" db="EMBL/GenBank/DDBJ databases">
        <title>Genomic Encyclopedia of Type Strains, Phase IV (KMG-IV): sequencing the most valuable type-strain genomes for metagenomic binning, comparative biology and taxonomic classification.</title>
        <authorList>
            <person name="Goeker M."/>
        </authorList>
    </citation>
    <scope>NUCLEOTIDE SEQUENCE [LARGE SCALE GENOMIC DNA]</scope>
    <source>
        <strain evidence="17 18">DSM 23606</strain>
    </source>
</reference>
<sequence length="551" mass="59899">MEPIWLQRYPAGVPATVDLSEPPTLVALFEAAVRRYAEQTAYRSFGARLSYRELDVLSARFAAWLQAQGVARGARVALMLPNLLQYPVCLFGALRAGCCVVNCNPLYTPRELEHQLSDAGAEVIVLVEHCAHTLQQVAAAARPRWVVVSALGDLLGPLRGTLTNVATRYLQKQVPAWSLPQAQRLSTLLAARGPRFTPVAVAPQHLAFLQYTGGTTGIAKGAMLTHRNMIANVLQAQAWVGSQLQPGGERVVTALPLYHVFALMANCLLFLHLGAQNLLIANPRDLDGLVRALARERFTAISGVNTLFNALLNHPGFAQLDFSTLRLTLGGGMAVQGPVAERWQQLTGCALTQAYGLTEASPAVAINLPQAPRAASIGLPLPSTEISIRDEQGDELGVGAAGELCVRGPQVMAGYWQRLTETAQVMYADGFLRTGDVGYVDAEGFLYLVDRKKDLILVSGFNVYPNEVEEVVMSHPGVAEVAAVGVADERCGEAVKIFVVRRDPQLSAEALLQHCRERLTAYKVPRHIEFRDALPRSNVGKILRRALKEER</sequence>
<evidence type="ECO:0000259" key="16">
    <source>
        <dbReference type="Pfam" id="PF13193"/>
    </source>
</evidence>
<keyword evidence="10" id="KW-0443">Lipid metabolism</keyword>
<dbReference type="PANTHER" id="PTHR43767">
    <property type="entry name" value="LONG-CHAIN-FATTY-ACID--COA LIGASE"/>
    <property type="match status" value="1"/>
</dbReference>
<gene>
    <name evidence="17" type="ORF">C7443_103148</name>
</gene>
<name>A0A317N1Q6_9GAMM</name>
<accession>A0A317N1Q6</accession>
<dbReference type="FunFam" id="3.40.50.12780:FF:000003">
    <property type="entry name" value="Long-chain-fatty-acid--CoA ligase FadD"/>
    <property type="match status" value="1"/>
</dbReference>
<dbReference type="Gene3D" id="3.40.50.12780">
    <property type="entry name" value="N-terminal domain of ligase-like"/>
    <property type="match status" value="1"/>
</dbReference>
<evidence type="ECO:0000313" key="18">
    <source>
        <dbReference type="Proteomes" id="UP000246569"/>
    </source>
</evidence>
<dbReference type="InterPro" id="IPR042099">
    <property type="entry name" value="ANL_N_sf"/>
</dbReference>
<comment type="subcellular location">
    <subcellularLocation>
        <location evidence="2">Membrane</location>
        <topology evidence="2">Peripheral membrane protein</topology>
    </subcellularLocation>
</comment>
<evidence type="ECO:0000256" key="2">
    <source>
        <dbReference type="ARBA" id="ARBA00004170"/>
    </source>
</evidence>
<evidence type="ECO:0000256" key="9">
    <source>
        <dbReference type="ARBA" id="ARBA00022842"/>
    </source>
</evidence>
<keyword evidence="18" id="KW-1185">Reference proteome</keyword>
<dbReference type="InterPro" id="IPR000873">
    <property type="entry name" value="AMP-dep_synth/lig_dom"/>
</dbReference>
<dbReference type="Proteomes" id="UP000246569">
    <property type="component" value="Unassembled WGS sequence"/>
</dbReference>
<keyword evidence="9" id="KW-0460">Magnesium</keyword>
<evidence type="ECO:0000256" key="8">
    <source>
        <dbReference type="ARBA" id="ARBA00022840"/>
    </source>
</evidence>
<dbReference type="CDD" id="cd05936">
    <property type="entry name" value="FC-FACS_FadD_like"/>
    <property type="match status" value="1"/>
</dbReference>
<dbReference type="EC" id="6.2.1.3" evidence="12"/>
<evidence type="ECO:0000256" key="12">
    <source>
        <dbReference type="ARBA" id="ARBA00026121"/>
    </source>
</evidence>
<dbReference type="PROSITE" id="PS00455">
    <property type="entry name" value="AMP_BINDING"/>
    <property type="match status" value="1"/>
</dbReference>
<dbReference type="Pfam" id="PF13193">
    <property type="entry name" value="AMP-binding_C"/>
    <property type="match status" value="1"/>
</dbReference>
<evidence type="ECO:0000313" key="17">
    <source>
        <dbReference type="EMBL" id="PWV63223.1"/>
    </source>
</evidence>
<evidence type="ECO:0000256" key="10">
    <source>
        <dbReference type="ARBA" id="ARBA00023098"/>
    </source>
</evidence>
<keyword evidence="6" id="KW-0547">Nucleotide-binding</keyword>
<evidence type="ECO:0000256" key="6">
    <source>
        <dbReference type="ARBA" id="ARBA00022741"/>
    </source>
</evidence>
<dbReference type="InterPro" id="IPR050237">
    <property type="entry name" value="ATP-dep_AMP-bd_enzyme"/>
</dbReference>
<dbReference type="SUPFAM" id="SSF56801">
    <property type="entry name" value="Acetyl-CoA synthetase-like"/>
    <property type="match status" value="1"/>
</dbReference>
<comment type="similarity">
    <text evidence="4">Belongs to the ATP-dependent AMP-binding enzyme family.</text>
</comment>